<accession>A0AAU8FN57</accession>
<dbReference type="EMBL" id="CP159289">
    <property type="protein sequence ID" value="XCH26046.1"/>
    <property type="molecule type" value="Genomic_DNA"/>
</dbReference>
<name>A0AAU8FN57_9BACT</name>
<proteinExistence type="predicted"/>
<evidence type="ECO:0000313" key="1">
    <source>
        <dbReference type="EMBL" id="XCH26046.1"/>
    </source>
</evidence>
<gene>
    <name evidence="1" type="ORF">ABV298_06465</name>
</gene>
<sequence length="185" mass="20233">MFGNLESIGVKCGPVATGWLTHLYLVGCDSAAYDIYPDQLLTTANPLWLSGSKPGGNPLVTEIKLRAKTATFSEGLQTSPAGASYNPQISVPIPSIASEIVGWVYRNQNRRFIAIFRDTAGFCYMAGTKSNGLRLSWARSISQTSAQQLSVSGSNWHPALWIRSIDPEVLFPSKEFDYSFDISFS</sequence>
<reference evidence="1" key="1">
    <citation type="submission" date="2024-06" db="EMBL/GenBank/DDBJ databases">
        <title>Sequencing and assembly of the genome of Dyadobacter sp. strain 676, a symbiont of Cyamopsis tetragonoloba.</title>
        <authorList>
            <person name="Guro P."/>
            <person name="Sazanova A."/>
            <person name="Kuznetsova I."/>
            <person name="Belimov A."/>
            <person name="Safronova V."/>
        </authorList>
    </citation>
    <scope>NUCLEOTIDE SEQUENCE</scope>
    <source>
        <strain evidence="1">676</strain>
    </source>
</reference>
<organism evidence="1">
    <name type="scientific">Dyadobacter sp. 676</name>
    <dbReference type="NCBI Taxonomy" id="3088362"/>
    <lineage>
        <taxon>Bacteria</taxon>
        <taxon>Pseudomonadati</taxon>
        <taxon>Bacteroidota</taxon>
        <taxon>Cytophagia</taxon>
        <taxon>Cytophagales</taxon>
        <taxon>Spirosomataceae</taxon>
        <taxon>Dyadobacter</taxon>
    </lineage>
</organism>
<protein>
    <submittedName>
        <fullName evidence="1">Uncharacterized protein</fullName>
    </submittedName>
</protein>
<dbReference type="AlphaFoldDB" id="A0AAU8FN57"/>
<dbReference type="RefSeq" id="WP_353721344.1">
    <property type="nucleotide sequence ID" value="NZ_CP159289.1"/>
</dbReference>